<keyword evidence="1" id="KW-0479">Metal-binding</keyword>
<gene>
    <name evidence="8" type="primary">LOC115413007</name>
</gene>
<reference evidence="8" key="3">
    <citation type="submission" date="2025-09" db="UniProtKB">
        <authorList>
            <consortium name="Ensembl"/>
        </authorList>
    </citation>
    <scope>IDENTIFICATION</scope>
</reference>
<proteinExistence type="inferred from homology"/>
<dbReference type="GeneID" id="115413007"/>
<keyword evidence="4" id="KW-1015">Disulfide bond</keyword>
<name>A0A672YLS0_9TELE</name>
<evidence type="ECO:0000256" key="5">
    <source>
        <dbReference type="ARBA" id="ARBA00024361"/>
    </source>
</evidence>
<keyword evidence="3" id="KW-0862">Zinc</keyword>
<sequence length="151" mass="16292">MRHAVLLLALICACDALTFGQLCSSYPTNTPRTSDIHGQGHFGARRTYGSHEGIDITCNDGDTVYAPFDLTVVRGLIVYSGGRNAAINKGIVIQASGLCFKLFYVDPVQTSGSLKKGDVLGTMMPMQEVYPGITSHVHVMLCDKTDPTGYF</sequence>
<evidence type="ECO:0000256" key="1">
    <source>
        <dbReference type="ARBA" id="ARBA00022723"/>
    </source>
</evidence>
<organism evidence="8 9">
    <name type="scientific">Sphaeramia orbicularis</name>
    <name type="common">orbiculate cardinalfish</name>
    <dbReference type="NCBI Taxonomy" id="375764"/>
    <lineage>
        <taxon>Eukaryota</taxon>
        <taxon>Metazoa</taxon>
        <taxon>Chordata</taxon>
        <taxon>Craniata</taxon>
        <taxon>Vertebrata</taxon>
        <taxon>Euteleostomi</taxon>
        <taxon>Actinopterygii</taxon>
        <taxon>Neopterygii</taxon>
        <taxon>Teleostei</taxon>
        <taxon>Neoteleostei</taxon>
        <taxon>Acanthomorphata</taxon>
        <taxon>Gobiaria</taxon>
        <taxon>Kurtiformes</taxon>
        <taxon>Apogonoidei</taxon>
        <taxon>Apogonidae</taxon>
        <taxon>Apogoninae</taxon>
        <taxon>Sphaeramia</taxon>
    </lineage>
</organism>
<dbReference type="RefSeq" id="XP_029981587.1">
    <property type="nucleotide sequence ID" value="XM_030125727.1"/>
</dbReference>
<dbReference type="FunCoup" id="A0A672YLS0">
    <property type="interactions" value="656"/>
</dbReference>
<reference evidence="8" key="2">
    <citation type="submission" date="2025-08" db="UniProtKB">
        <authorList>
            <consortium name="Ensembl"/>
        </authorList>
    </citation>
    <scope>IDENTIFICATION</scope>
</reference>
<feature type="chain" id="PRO_5025384524" evidence="6">
    <location>
        <begin position="17"/>
        <end position="151"/>
    </location>
</feature>
<evidence type="ECO:0000313" key="8">
    <source>
        <dbReference type="Ensembl" id="ENSSORP00005005524.1"/>
    </source>
</evidence>
<dbReference type="InParanoid" id="A0A672YLS0"/>
<dbReference type="InterPro" id="IPR016047">
    <property type="entry name" value="M23ase_b-sheet_dom"/>
</dbReference>
<dbReference type="Pfam" id="PF01551">
    <property type="entry name" value="Peptidase_M23"/>
    <property type="match status" value="1"/>
</dbReference>
<dbReference type="Gene3D" id="2.70.70.10">
    <property type="entry name" value="Glucose Permease (Domain IIA)"/>
    <property type="match status" value="1"/>
</dbReference>
<evidence type="ECO:0000256" key="4">
    <source>
        <dbReference type="ARBA" id="ARBA00023157"/>
    </source>
</evidence>
<dbReference type="Proteomes" id="UP000472271">
    <property type="component" value="Chromosome 21"/>
</dbReference>
<comment type="similarity">
    <text evidence="5">Belongs to the LECT2/MIM-1 family.</text>
</comment>
<dbReference type="AlphaFoldDB" id="A0A672YLS0"/>
<dbReference type="OrthoDB" id="5911921at2759"/>
<keyword evidence="9" id="KW-1185">Reference proteome</keyword>
<feature type="domain" description="M23ase beta-sheet core" evidence="7">
    <location>
        <begin position="50"/>
        <end position="142"/>
    </location>
</feature>
<evidence type="ECO:0000259" key="7">
    <source>
        <dbReference type="Pfam" id="PF01551"/>
    </source>
</evidence>
<dbReference type="PANTHER" id="PTHR11329:SF0">
    <property type="entry name" value="LEUKOCYTE CELL-DERIVED CHEMOTAXIN-2"/>
    <property type="match status" value="1"/>
</dbReference>
<accession>A0A672YLS0</accession>
<dbReference type="PANTHER" id="PTHR11329">
    <property type="entry name" value="LEUKOCYTE CELL-DERIVED CHEMOTAXIN 2"/>
    <property type="match status" value="1"/>
</dbReference>
<feature type="signal peptide" evidence="6">
    <location>
        <begin position="1"/>
        <end position="16"/>
    </location>
</feature>
<dbReference type="Ensembl" id="ENSSORT00005005710.1">
    <property type="protein sequence ID" value="ENSSORP00005005524.1"/>
    <property type="gene ID" value="ENSSORG00005003296.1"/>
</dbReference>
<evidence type="ECO:0000256" key="6">
    <source>
        <dbReference type="SAM" id="SignalP"/>
    </source>
</evidence>
<evidence type="ECO:0000256" key="3">
    <source>
        <dbReference type="ARBA" id="ARBA00022833"/>
    </source>
</evidence>
<dbReference type="GO" id="GO:0046872">
    <property type="term" value="F:metal ion binding"/>
    <property type="evidence" value="ECO:0007669"/>
    <property type="project" value="UniProtKB-KW"/>
</dbReference>
<protein>
    <submittedName>
        <fullName evidence="8">Leukocyte cell-derived chemotaxin-2-like</fullName>
    </submittedName>
</protein>
<reference evidence="8" key="1">
    <citation type="submission" date="2019-06" db="EMBL/GenBank/DDBJ databases">
        <authorList>
            <consortium name="Wellcome Sanger Institute Data Sharing"/>
        </authorList>
    </citation>
    <scope>NUCLEOTIDE SEQUENCE [LARGE SCALE GENOMIC DNA]</scope>
</reference>
<evidence type="ECO:0000256" key="2">
    <source>
        <dbReference type="ARBA" id="ARBA00022729"/>
    </source>
</evidence>
<keyword evidence="2 6" id="KW-0732">Signal</keyword>
<evidence type="ECO:0000313" key="9">
    <source>
        <dbReference type="Proteomes" id="UP000472271"/>
    </source>
</evidence>
<dbReference type="InterPro" id="IPR008663">
    <property type="entry name" value="LECT2"/>
</dbReference>
<dbReference type="InterPro" id="IPR011055">
    <property type="entry name" value="Dup_hybrid_motif"/>
</dbReference>